<dbReference type="PANTHER" id="PTHR35152">
    <property type="entry name" value="DOMAIN SIGNALLING PROTEIN, PUTATIVE (AFU_ORTHOLOGUE AFUA_5G11310)-RELATED"/>
    <property type="match status" value="1"/>
</dbReference>
<feature type="domain" description="MHYT" evidence="3">
    <location>
        <begin position="9"/>
        <end position="196"/>
    </location>
</feature>
<reference evidence="5 6" key="1">
    <citation type="submission" date="2016-12" db="EMBL/GenBank/DDBJ databases">
        <authorList>
            <person name="Song W.-J."/>
            <person name="Kurnit D.M."/>
        </authorList>
    </citation>
    <scope>NUCLEOTIDE SEQUENCE [LARGE SCALE GENOMIC DNA]</scope>
    <source>
        <strain evidence="5 6">CGMCC 1.10808</strain>
    </source>
</reference>
<dbReference type="STRING" id="1189325.SAMN04488119_10523"/>
<feature type="domain" description="HTH LytTR-type" evidence="4">
    <location>
        <begin position="290"/>
        <end position="396"/>
    </location>
</feature>
<evidence type="ECO:0000259" key="3">
    <source>
        <dbReference type="PROSITE" id="PS50924"/>
    </source>
</evidence>
<evidence type="ECO:0000256" key="2">
    <source>
        <dbReference type="SAM" id="MobiDB-lite"/>
    </source>
</evidence>
<feature type="region of interest" description="Disordered" evidence="2">
    <location>
        <begin position="246"/>
        <end position="292"/>
    </location>
</feature>
<dbReference type="EMBL" id="FRDL01000005">
    <property type="protein sequence ID" value="SHN66775.1"/>
    <property type="molecule type" value="Genomic_DNA"/>
</dbReference>
<keyword evidence="1" id="KW-0472">Membrane</keyword>
<dbReference type="PROSITE" id="PS50930">
    <property type="entry name" value="HTH_LYTTR"/>
    <property type="match status" value="1"/>
</dbReference>
<feature type="compositionally biased region" description="Pro residues" evidence="2">
    <location>
        <begin position="265"/>
        <end position="288"/>
    </location>
</feature>
<name>A0A1M7T7R6_9RHOB</name>
<dbReference type="RefSeq" id="WP_342707607.1">
    <property type="nucleotide sequence ID" value="NZ_FOHL01000005.1"/>
</dbReference>
<feature type="transmembrane region" description="Helical" evidence="1">
    <location>
        <begin position="109"/>
        <end position="129"/>
    </location>
</feature>
<sequence>MQAMLEVSHNGWLVIAAFAVALMAGFTGLSLTRGASALPPGRRKLVVALASAILGGGIWSMHFVAMLGLQLPILFYYDALVTLISALVAILVVGVALLMLHFLPRTPRVILGAGALVGLGIVAMHFIGMEAMRICRAVYDAWDVALSSAVSVALSAAAIAVAYGARTQRNILLGAVCFAAAVATMHFAAMSLTDFAATGKAAAAGPALSNEALAMGVTLAVFVICGGFVLTGVSFFEPRTQSAAPAESAAPAAQPGQAGQAAPIAAPPAPEDEPPAPAADPPPPPILPGVPYEREGRTLFAPRERIAAVRAEGHYTILYMDGEKLFCPWSIAEAEARLKPSGFLRAHRSYLINPAHVTRFERTRDKGLCHLGGAPGLERVPVSRSRLPIVREALGV</sequence>
<proteinExistence type="predicted"/>
<dbReference type="Gene3D" id="2.40.50.1020">
    <property type="entry name" value="LytTr DNA-binding domain"/>
    <property type="match status" value="1"/>
</dbReference>
<dbReference type="GO" id="GO:0016020">
    <property type="term" value="C:membrane"/>
    <property type="evidence" value="ECO:0007669"/>
    <property type="project" value="UniProtKB-UniRule"/>
</dbReference>
<dbReference type="InterPro" id="IPR005330">
    <property type="entry name" value="MHYT_dom"/>
</dbReference>
<dbReference type="PIRSF" id="PIRSF036615">
    <property type="entry name" value="MHYT_LytTR"/>
    <property type="match status" value="1"/>
</dbReference>
<evidence type="ECO:0000313" key="5">
    <source>
        <dbReference type="EMBL" id="SHN66775.1"/>
    </source>
</evidence>
<evidence type="ECO:0000313" key="6">
    <source>
        <dbReference type="Proteomes" id="UP000184066"/>
    </source>
</evidence>
<dbReference type="InterPro" id="IPR012073">
    <property type="entry name" value="LytTR_MHYT"/>
</dbReference>
<feature type="transmembrane region" description="Helical" evidence="1">
    <location>
        <begin position="171"/>
        <end position="192"/>
    </location>
</feature>
<dbReference type="Proteomes" id="UP000184066">
    <property type="component" value="Unassembled WGS sequence"/>
</dbReference>
<protein>
    <submittedName>
        <fullName evidence="5">MHYT domain-containing protein, NO-binding membrane sensor</fullName>
    </submittedName>
</protein>
<gene>
    <name evidence="5" type="ORF">SAMN05216200_10522</name>
</gene>
<feature type="compositionally biased region" description="Low complexity" evidence="2">
    <location>
        <begin position="246"/>
        <end position="264"/>
    </location>
</feature>
<feature type="transmembrane region" description="Helical" evidence="1">
    <location>
        <begin position="141"/>
        <end position="164"/>
    </location>
</feature>
<dbReference type="GO" id="GO:0003677">
    <property type="term" value="F:DNA binding"/>
    <property type="evidence" value="ECO:0007669"/>
    <property type="project" value="InterPro"/>
</dbReference>
<dbReference type="PANTHER" id="PTHR35152:SF1">
    <property type="entry name" value="DOMAIN SIGNALLING PROTEIN, PUTATIVE (AFU_ORTHOLOGUE AFUA_5G11310)-RELATED"/>
    <property type="match status" value="1"/>
</dbReference>
<keyword evidence="1" id="KW-0812">Transmembrane</keyword>
<dbReference type="Pfam" id="PF03707">
    <property type="entry name" value="MHYT"/>
    <property type="match status" value="2"/>
</dbReference>
<dbReference type="InterPro" id="IPR007492">
    <property type="entry name" value="LytTR_DNA-bd_dom"/>
</dbReference>
<organism evidence="5 6">
    <name type="scientific">Oceanicella actignis</name>
    <dbReference type="NCBI Taxonomy" id="1189325"/>
    <lineage>
        <taxon>Bacteria</taxon>
        <taxon>Pseudomonadati</taxon>
        <taxon>Pseudomonadota</taxon>
        <taxon>Alphaproteobacteria</taxon>
        <taxon>Rhodobacterales</taxon>
        <taxon>Paracoccaceae</taxon>
        <taxon>Oceanicella</taxon>
    </lineage>
</organism>
<dbReference type="AlphaFoldDB" id="A0A1M7T7R6"/>
<keyword evidence="6" id="KW-1185">Reference proteome</keyword>
<accession>A0A1M7T7R6</accession>
<keyword evidence="1" id="KW-1133">Transmembrane helix</keyword>
<evidence type="ECO:0000259" key="4">
    <source>
        <dbReference type="PROSITE" id="PS50930"/>
    </source>
</evidence>
<dbReference type="Pfam" id="PF04397">
    <property type="entry name" value="LytTR"/>
    <property type="match status" value="1"/>
</dbReference>
<feature type="transmembrane region" description="Helical" evidence="1">
    <location>
        <begin position="45"/>
        <end position="69"/>
    </location>
</feature>
<feature type="transmembrane region" description="Helical" evidence="1">
    <location>
        <begin position="75"/>
        <end position="102"/>
    </location>
</feature>
<dbReference type="SMART" id="SM00850">
    <property type="entry name" value="LytTR"/>
    <property type="match status" value="1"/>
</dbReference>
<dbReference type="PROSITE" id="PS50924">
    <property type="entry name" value="MHYT"/>
    <property type="match status" value="1"/>
</dbReference>
<feature type="transmembrane region" description="Helical" evidence="1">
    <location>
        <begin position="212"/>
        <end position="236"/>
    </location>
</feature>
<evidence type="ECO:0000256" key="1">
    <source>
        <dbReference type="PROSITE-ProRule" id="PRU00244"/>
    </source>
</evidence>
<feature type="transmembrane region" description="Helical" evidence="1">
    <location>
        <begin position="12"/>
        <end position="33"/>
    </location>
</feature>